<dbReference type="InterPro" id="IPR050695">
    <property type="entry name" value="N-acetylmuramoyl_amidase_3"/>
</dbReference>
<name>A0A1G9SLR7_9FIRM</name>
<dbReference type="Pfam" id="PF01520">
    <property type="entry name" value="Amidase_3"/>
    <property type="match status" value="1"/>
</dbReference>
<evidence type="ECO:0000313" key="3">
    <source>
        <dbReference type="EMBL" id="SDM36453.1"/>
    </source>
</evidence>
<dbReference type="SMART" id="SM00646">
    <property type="entry name" value="Ami_3"/>
    <property type="match status" value="1"/>
</dbReference>
<dbReference type="GO" id="GO:0009253">
    <property type="term" value="P:peptidoglycan catabolic process"/>
    <property type="evidence" value="ECO:0007669"/>
    <property type="project" value="InterPro"/>
</dbReference>
<dbReference type="EMBL" id="FNHQ01000005">
    <property type="protein sequence ID" value="SDM36453.1"/>
    <property type="molecule type" value="Genomic_DNA"/>
</dbReference>
<dbReference type="PANTHER" id="PTHR30404">
    <property type="entry name" value="N-ACETYLMURAMOYL-L-ALANINE AMIDASE"/>
    <property type="match status" value="1"/>
</dbReference>
<dbReference type="RefSeq" id="WP_091648291.1">
    <property type="nucleotide sequence ID" value="NZ_FNHQ01000005.1"/>
</dbReference>
<dbReference type="OrthoDB" id="9180606at2"/>
<evidence type="ECO:0000256" key="1">
    <source>
        <dbReference type="ARBA" id="ARBA00022801"/>
    </source>
</evidence>
<dbReference type="CDD" id="cd02696">
    <property type="entry name" value="MurNAc-LAA"/>
    <property type="match status" value="1"/>
</dbReference>
<dbReference type="SUPFAM" id="SSF53187">
    <property type="entry name" value="Zn-dependent exopeptidases"/>
    <property type="match status" value="1"/>
</dbReference>
<dbReference type="PANTHER" id="PTHR30404:SF0">
    <property type="entry name" value="N-ACETYLMURAMOYL-L-ALANINE AMIDASE AMIC"/>
    <property type="match status" value="1"/>
</dbReference>
<dbReference type="Proteomes" id="UP000199309">
    <property type="component" value="Unassembled WGS sequence"/>
</dbReference>
<dbReference type="AlphaFoldDB" id="A0A1G9SLR7"/>
<keyword evidence="1" id="KW-0378">Hydrolase</keyword>
<dbReference type="STRING" id="349095.SAMN05660299_00767"/>
<organism evidence="3 4">
    <name type="scientific">Megasphaera paucivorans</name>
    <dbReference type="NCBI Taxonomy" id="349095"/>
    <lineage>
        <taxon>Bacteria</taxon>
        <taxon>Bacillati</taxon>
        <taxon>Bacillota</taxon>
        <taxon>Negativicutes</taxon>
        <taxon>Veillonellales</taxon>
        <taxon>Veillonellaceae</taxon>
        <taxon>Megasphaera</taxon>
    </lineage>
</organism>
<dbReference type="GO" id="GO:0030288">
    <property type="term" value="C:outer membrane-bounded periplasmic space"/>
    <property type="evidence" value="ECO:0007669"/>
    <property type="project" value="TreeGrafter"/>
</dbReference>
<evidence type="ECO:0000259" key="2">
    <source>
        <dbReference type="SMART" id="SM00646"/>
    </source>
</evidence>
<evidence type="ECO:0000313" key="4">
    <source>
        <dbReference type="Proteomes" id="UP000199309"/>
    </source>
</evidence>
<protein>
    <submittedName>
        <fullName evidence="3">N-acetylmuramoyl-L-alanine amidase</fullName>
    </submittedName>
</protein>
<keyword evidence="4" id="KW-1185">Reference proteome</keyword>
<dbReference type="Gene3D" id="3.40.630.40">
    <property type="entry name" value="Zn-dependent exopeptidases"/>
    <property type="match status" value="1"/>
</dbReference>
<accession>A0A1G9SLR7</accession>
<proteinExistence type="predicted"/>
<sequence length="178" mass="19480">MLCFINPGHDRQLDSGAVNPVTGVRECDEAFVLGEMVQECLEQTGVAVRLRQDDDLAAVCDEANDRKADLFVSIHFNAFNGKASGTETLVNTTPASLVLGHCIQQQIQAVLGLPNRGLKERPKLWVLRGTIMPAALVEVCFIDHMADMVRYNAKKRETAAAIARGIKQYMEQQAAVAV</sequence>
<gene>
    <name evidence="3" type="ORF">SAMN05660299_00767</name>
</gene>
<reference evidence="3 4" key="1">
    <citation type="submission" date="2016-10" db="EMBL/GenBank/DDBJ databases">
        <authorList>
            <person name="de Groot N.N."/>
        </authorList>
    </citation>
    <scope>NUCLEOTIDE SEQUENCE [LARGE SCALE GENOMIC DNA]</scope>
    <source>
        <strain evidence="3 4">DSM 16981</strain>
    </source>
</reference>
<dbReference type="GO" id="GO:0008745">
    <property type="term" value="F:N-acetylmuramoyl-L-alanine amidase activity"/>
    <property type="evidence" value="ECO:0007669"/>
    <property type="project" value="InterPro"/>
</dbReference>
<dbReference type="InterPro" id="IPR002508">
    <property type="entry name" value="MurNAc-LAA_cat"/>
</dbReference>
<feature type="domain" description="MurNAc-LAA" evidence="2">
    <location>
        <begin position="60"/>
        <end position="167"/>
    </location>
</feature>